<evidence type="ECO:0000256" key="3">
    <source>
        <dbReference type="ARBA" id="ARBA00010544"/>
    </source>
</evidence>
<dbReference type="Proteomes" id="UP000236286">
    <property type="component" value="Unassembled WGS sequence"/>
</dbReference>
<evidence type="ECO:0000256" key="10">
    <source>
        <dbReference type="ARBA" id="ARBA00022989"/>
    </source>
</evidence>
<evidence type="ECO:0000256" key="6">
    <source>
        <dbReference type="ARBA" id="ARBA00022475"/>
    </source>
</evidence>
<organism evidence="14 15">
    <name type="scientific">Methylocella silvestris</name>
    <dbReference type="NCBI Taxonomy" id="199596"/>
    <lineage>
        <taxon>Bacteria</taxon>
        <taxon>Pseudomonadati</taxon>
        <taxon>Pseudomonadota</taxon>
        <taxon>Alphaproteobacteria</taxon>
        <taxon>Hyphomicrobiales</taxon>
        <taxon>Beijerinckiaceae</taxon>
        <taxon>Methylocella</taxon>
    </lineage>
</organism>
<evidence type="ECO:0000256" key="9">
    <source>
        <dbReference type="ARBA" id="ARBA00022748"/>
    </source>
</evidence>
<dbReference type="OrthoDB" id="9812915at2"/>
<feature type="transmembrane region" description="Helical" evidence="13">
    <location>
        <begin position="34"/>
        <end position="57"/>
    </location>
</feature>
<keyword evidence="9 12" id="KW-0201">Cytochrome c-type biogenesis</keyword>
<dbReference type="NCBIfam" id="TIGR01190">
    <property type="entry name" value="ccmB"/>
    <property type="match status" value="1"/>
</dbReference>
<feature type="transmembrane region" description="Helical" evidence="13">
    <location>
        <begin position="176"/>
        <end position="200"/>
    </location>
</feature>
<dbReference type="InterPro" id="IPR003544">
    <property type="entry name" value="Cyt_c_biogenesis_CcmB"/>
</dbReference>
<evidence type="ECO:0000313" key="14">
    <source>
        <dbReference type="EMBL" id="PNG27585.1"/>
    </source>
</evidence>
<dbReference type="PANTHER" id="PTHR30070:SF1">
    <property type="entry name" value="CYTOCHROME C BIOGENESIS B-RELATED"/>
    <property type="match status" value="1"/>
</dbReference>
<keyword evidence="6 12" id="KW-1003">Cell membrane</keyword>
<keyword evidence="7 12" id="KW-0997">Cell inner membrane</keyword>
<dbReference type="PANTHER" id="PTHR30070">
    <property type="entry name" value="HEME EXPORTER PROTEIN B"/>
    <property type="match status" value="1"/>
</dbReference>
<dbReference type="PIRSF" id="PIRSF002764">
    <property type="entry name" value="CcmB"/>
    <property type="match status" value="1"/>
</dbReference>
<dbReference type="PRINTS" id="PR01414">
    <property type="entry name" value="CCMBBIOGNSIS"/>
</dbReference>
<dbReference type="GO" id="GO:0017004">
    <property type="term" value="P:cytochrome complex assembly"/>
    <property type="evidence" value="ECO:0007669"/>
    <property type="project" value="UniProtKB-KW"/>
</dbReference>
<dbReference type="GO" id="GO:1903607">
    <property type="term" value="P:cytochrome c biosynthetic process"/>
    <property type="evidence" value="ECO:0007669"/>
    <property type="project" value="TreeGrafter"/>
</dbReference>
<feature type="transmembrane region" description="Helical" evidence="13">
    <location>
        <begin position="143"/>
        <end position="169"/>
    </location>
</feature>
<evidence type="ECO:0000256" key="4">
    <source>
        <dbReference type="ARBA" id="ARBA00016452"/>
    </source>
</evidence>
<feature type="transmembrane region" description="Helical" evidence="13">
    <location>
        <begin position="212"/>
        <end position="234"/>
    </location>
</feature>
<name>A0A2J7TLD5_METSI</name>
<comment type="subcellular location">
    <subcellularLocation>
        <location evidence="2">Cell inner membrane</location>
        <topology evidence="2">Multi-pass membrane protein</topology>
    </subcellularLocation>
</comment>
<keyword evidence="5 12" id="KW-0813">Transport</keyword>
<protein>
    <recommendedName>
        <fullName evidence="4 12">Heme exporter protein B</fullName>
    </recommendedName>
</protein>
<proteinExistence type="inferred from homology"/>
<evidence type="ECO:0000256" key="2">
    <source>
        <dbReference type="ARBA" id="ARBA00004429"/>
    </source>
</evidence>
<comment type="similarity">
    <text evidence="3 12">Belongs to the CcmB/CycW/HelB family.</text>
</comment>
<dbReference type="InterPro" id="IPR026031">
    <property type="entry name" value="Cyt_c_CcmB_bac"/>
</dbReference>
<dbReference type="GO" id="GO:0015232">
    <property type="term" value="F:heme transmembrane transporter activity"/>
    <property type="evidence" value="ECO:0007669"/>
    <property type="project" value="InterPro"/>
</dbReference>
<feature type="transmembrane region" description="Helical" evidence="13">
    <location>
        <begin position="108"/>
        <end position="137"/>
    </location>
</feature>
<gene>
    <name evidence="14" type="primary">ccmB</name>
    <name evidence="14" type="ORF">CR492_01300</name>
</gene>
<sequence>MSVGATAPAAEGEAAPRSPLRALFIRELRIGRRIGGGGSLGVVFFLMLVVLTPFAVGPDLALLGRIAPSMLWIAALLATLLGLDRLFQSDHDDGSLDLLLMSKAPLELIVLVKCLAHWLVTGLPLVAAAPFFGLMLAMPAGQLWSVALSLMIGTPALTLIGAIGAALTVSLRRGGLLLPVLILPFCAPALIFGVAAAAAGAAVSPAPAAPPFLILAAISLLALVGAPIAAAAALRQMSE</sequence>
<keyword evidence="10 13" id="KW-1133">Transmembrane helix</keyword>
<accession>A0A2J7TLD5</accession>
<evidence type="ECO:0000256" key="5">
    <source>
        <dbReference type="ARBA" id="ARBA00022448"/>
    </source>
</evidence>
<evidence type="ECO:0000256" key="1">
    <source>
        <dbReference type="ARBA" id="ARBA00002442"/>
    </source>
</evidence>
<evidence type="ECO:0000256" key="13">
    <source>
        <dbReference type="SAM" id="Phobius"/>
    </source>
</evidence>
<reference evidence="14 15" key="1">
    <citation type="submission" date="2017-10" db="EMBL/GenBank/DDBJ databases">
        <title>Genome announcement of Methylocella silvestris TVC from permafrost.</title>
        <authorList>
            <person name="Wang J."/>
            <person name="Geng K."/>
            <person name="Ul-Haque F."/>
            <person name="Crombie A.T."/>
            <person name="Street L.E."/>
            <person name="Wookey P.A."/>
            <person name="Murrell J.C."/>
            <person name="Pratscher J."/>
        </authorList>
    </citation>
    <scope>NUCLEOTIDE SEQUENCE [LARGE SCALE GENOMIC DNA]</scope>
    <source>
        <strain evidence="14 15">TVC</strain>
    </source>
</reference>
<keyword evidence="8 13" id="KW-0812">Transmembrane</keyword>
<evidence type="ECO:0000256" key="7">
    <source>
        <dbReference type="ARBA" id="ARBA00022519"/>
    </source>
</evidence>
<comment type="function">
    <text evidence="1 12">Required for the export of heme to the periplasm for the biogenesis of c-type cytochromes.</text>
</comment>
<keyword evidence="11 12" id="KW-0472">Membrane</keyword>
<dbReference type="EMBL" id="PDZR01000001">
    <property type="protein sequence ID" value="PNG27585.1"/>
    <property type="molecule type" value="Genomic_DNA"/>
</dbReference>
<evidence type="ECO:0000256" key="11">
    <source>
        <dbReference type="ARBA" id="ARBA00023136"/>
    </source>
</evidence>
<evidence type="ECO:0000256" key="8">
    <source>
        <dbReference type="ARBA" id="ARBA00022692"/>
    </source>
</evidence>
<feature type="transmembrane region" description="Helical" evidence="13">
    <location>
        <begin position="69"/>
        <end position="87"/>
    </location>
</feature>
<evidence type="ECO:0000313" key="15">
    <source>
        <dbReference type="Proteomes" id="UP000236286"/>
    </source>
</evidence>
<dbReference type="GO" id="GO:0005886">
    <property type="term" value="C:plasma membrane"/>
    <property type="evidence" value="ECO:0007669"/>
    <property type="project" value="UniProtKB-SubCell"/>
</dbReference>
<dbReference type="AlphaFoldDB" id="A0A2J7TLD5"/>
<dbReference type="Pfam" id="PF03379">
    <property type="entry name" value="CcmB"/>
    <property type="match status" value="1"/>
</dbReference>
<dbReference type="RefSeq" id="WP_102841895.1">
    <property type="nucleotide sequence ID" value="NZ_PDZR01000001.1"/>
</dbReference>
<evidence type="ECO:0000256" key="12">
    <source>
        <dbReference type="PIRNR" id="PIRNR002764"/>
    </source>
</evidence>
<comment type="caution">
    <text evidence="14">The sequence shown here is derived from an EMBL/GenBank/DDBJ whole genome shotgun (WGS) entry which is preliminary data.</text>
</comment>